<proteinExistence type="predicted"/>
<evidence type="ECO:0000313" key="2">
    <source>
        <dbReference type="EMBL" id="KAL2061329.1"/>
    </source>
</evidence>
<keyword evidence="3" id="KW-1185">Reference proteome</keyword>
<evidence type="ECO:0000256" key="1">
    <source>
        <dbReference type="SAM" id="Phobius"/>
    </source>
</evidence>
<sequence>MDNTAIILLLLLLFVIFLLFSFDDRRERLMSQMDTVAGVGAADGDKIIDARALARISEMISYMNEARGKNGHIAGIRAQSAPAPGPVNAKALARVKEMIGNMKEVERKNAQTPVKLLAFILTILVAIHLVLLVCFLVKYFCSRSAPGSKLYMLHIRIRRVKETFGVGEGKEV</sequence>
<keyword evidence="1" id="KW-0812">Transmembrane</keyword>
<protein>
    <submittedName>
        <fullName evidence="2">Uncharacterized protein</fullName>
    </submittedName>
</protein>
<evidence type="ECO:0000313" key="3">
    <source>
        <dbReference type="Proteomes" id="UP001595075"/>
    </source>
</evidence>
<gene>
    <name evidence="2" type="ORF">VTL71DRAFT_7602</name>
</gene>
<feature type="transmembrane region" description="Helical" evidence="1">
    <location>
        <begin position="6"/>
        <end position="22"/>
    </location>
</feature>
<organism evidence="2 3">
    <name type="scientific">Oculimacula yallundae</name>
    <dbReference type="NCBI Taxonomy" id="86028"/>
    <lineage>
        <taxon>Eukaryota</taxon>
        <taxon>Fungi</taxon>
        <taxon>Dikarya</taxon>
        <taxon>Ascomycota</taxon>
        <taxon>Pezizomycotina</taxon>
        <taxon>Leotiomycetes</taxon>
        <taxon>Helotiales</taxon>
        <taxon>Ploettnerulaceae</taxon>
        <taxon>Oculimacula</taxon>
    </lineage>
</organism>
<name>A0ABR4BUN0_9HELO</name>
<comment type="caution">
    <text evidence="2">The sequence shown here is derived from an EMBL/GenBank/DDBJ whole genome shotgun (WGS) entry which is preliminary data.</text>
</comment>
<dbReference type="EMBL" id="JAZHXI010000019">
    <property type="protein sequence ID" value="KAL2061329.1"/>
    <property type="molecule type" value="Genomic_DNA"/>
</dbReference>
<keyword evidence="1" id="KW-1133">Transmembrane helix</keyword>
<keyword evidence="1" id="KW-0472">Membrane</keyword>
<feature type="transmembrane region" description="Helical" evidence="1">
    <location>
        <begin position="116"/>
        <end position="140"/>
    </location>
</feature>
<accession>A0ABR4BUN0</accession>
<dbReference type="Proteomes" id="UP001595075">
    <property type="component" value="Unassembled WGS sequence"/>
</dbReference>
<reference evidence="2 3" key="1">
    <citation type="journal article" date="2024" name="Commun. Biol.">
        <title>Comparative genomic analysis of thermophilic fungi reveals convergent evolutionary adaptations and gene losses.</title>
        <authorList>
            <person name="Steindorff A.S."/>
            <person name="Aguilar-Pontes M.V."/>
            <person name="Robinson A.J."/>
            <person name="Andreopoulos B."/>
            <person name="LaButti K."/>
            <person name="Kuo A."/>
            <person name="Mondo S."/>
            <person name="Riley R."/>
            <person name="Otillar R."/>
            <person name="Haridas S."/>
            <person name="Lipzen A."/>
            <person name="Grimwood J."/>
            <person name="Schmutz J."/>
            <person name="Clum A."/>
            <person name="Reid I.D."/>
            <person name="Moisan M.C."/>
            <person name="Butler G."/>
            <person name="Nguyen T.T.M."/>
            <person name="Dewar K."/>
            <person name="Conant G."/>
            <person name="Drula E."/>
            <person name="Henrissat B."/>
            <person name="Hansel C."/>
            <person name="Singer S."/>
            <person name="Hutchinson M.I."/>
            <person name="de Vries R.P."/>
            <person name="Natvig D.O."/>
            <person name="Powell A.J."/>
            <person name="Tsang A."/>
            <person name="Grigoriev I.V."/>
        </authorList>
    </citation>
    <scope>NUCLEOTIDE SEQUENCE [LARGE SCALE GENOMIC DNA]</scope>
    <source>
        <strain evidence="2 3">CBS 494.80</strain>
    </source>
</reference>